<dbReference type="SUPFAM" id="SSF50715">
    <property type="entry name" value="Ribosomal protein L25-like"/>
    <property type="match status" value="1"/>
</dbReference>
<comment type="subunit">
    <text evidence="5">Part of the 50S ribosomal subunit; part of the 5S rRNA/L5/L18/L25 subcomplex. Contacts the 5S rRNA. Binds to the 5S rRNA independently of L5 and L18.</text>
</comment>
<proteinExistence type="inferred from homology"/>
<keyword evidence="10" id="KW-1185">Reference proteome</keyword>
<dbReference type="NCBIfam" id="NF004128">
    <property type="entry name" value="PRK05618.1-2"/>
    <property type="match status" value="1"/>
</dbReference>
<reference evidence="9 10" key="1">
    <citation type="submission" date="2019-04" db="EMBL/GenBank/DDBJ databases">
        <authorList>
            <person name="Park S."/>
            <person name="Yoon J.-H."/>
        </authorList>
    </citation>
    <scope>NUCLEOTIDE SEQUENCE [LARGE SCALE GENOMIC DNA]</scope>
    <source>
        <strain evidence="9 10">HJM-18</strain>
    </source>
</reference>
<dbReference type="OrthoDB" id="9806411at2"/>
<dbReference type="AlphaFoldDB" id="A0A4Z1BV12"/>
<dbReference type="CDD" id="cd00495">
    <property type="entry name" value="Ribosomal_L25_TL5_CTC"/>
    <property type="match status" value="1"/>
</dbReference>
<dbReference type="Proteomes" id="UP000298325">
    <property type="component" value="Unassembled WGS sequence"/>
</dbReference>
<dbReference type="Gene3D" id="2.40.240.10">
    <property type="entry name" value="Ribosomal Protein L25, Chain P"/>
    <property type="match status" value="1"/>
</dbReference>
<feature type="compositionally biased region" description="Acidic residues" evidence="6">
    <location>
        <begin position="199"/>
        <end position="209"/>
    </location>
</feature>
<dbReference type="Gene3D" id="2.170.120.20">
    <property type="entry name" value="Ribosomal protein L25, beta domain"/>
    <property type="match status" value="1"/>
</dbReference>
<dbReference type="InterPro" id="IPR037121">
    <property type="entry name" value="Ribosomal_bL25_C"/>
</dbReference>
<dbReference type="GO" id="GO:0003735">
    <property type="term" value="F:structural constituent of ribosome"/>
    <property type="evidence" value="ECO:0007669"/>
    <property type="project" value="InterPro"/>
</dbReference>
<evidence type="ECO:0000313" key="9">
    <source>
        <dbReference type="EMBL" id="TGN41985.1"/>
    </source>
</evidence>
<evidence type="ECO:0000256" key="4">
    <source>
        <dbReference type="ARBA" id="ARBA00023274"/>
    </source>
</evidence>
<dbReference type="InterPro" id="IPR020930">
    <property type="entry name" value="Ribosomal_uL5_bac-type"/>
</dbReference>
<feature type="domain" description="Large ribosomal subunit protein bL25 beta" evidence="8">
    <location>
        <begin position="104"/>
        <end position="194"/>
    </location>
</feature>
<dbReference type="GO" id="GO:0022625">
    <property type="term" value="C:cytosolic large ribosomal subunit"/>
    <property type="evidence" value="ECO:0007669"/>
    <property type="project" value="TreeGrafter"/>
</dbReference>
<dbReference type="InterPro" id="IPR029751">
    <property type="entry name" value="Ribosomal_L25_dom"/>
</dbReference>
<comment type="similarity">
    <text evidence="5">Belongs to the bacterial ribosomal protein bL25 family. CTC subfamily.</text>
</comment>
<dbReference type="PANTHER" id="PTHR33284">
    <property type="entry name" value="RIBOSOMAL PROTEIN L25/GLN-TRNA SYNTHETASE, ANTI-CODON-BINDING DOMAIN-CONTAINING PROTEIN"/>
    <property type="match status" value="1"/>
</dbReference>
<evidence type="ECO:0000256" key="6">
    <source>
        <dbReference type="SAM" id="MobiDB-lite"/>
    </source>
</evidence>
<feature type="compositionally biased region" description="Basic and acidic residues" evidence="6">
    <location>
        <begin position="210"/>
        <end position="227"/>
    </location>
</feature>
<gene>
    <name evidence="5" type="primary">rplY</name>
    <name evidence="5" type="synonym">ctc</name>
    <name evidence="9" type="ORF">E5Q11_00030</name>
</gene>
<evidence type="ECO:0000259" key="7">
    <source>
        <dbReference type="Pfam" id="PF01386"/>
    </source>
</evidence>
<dbReference type="InterPro" id="IPR011035">
    <property type="entry name" value="Ribosomal_bL25/Gln-tRNA_synth"/>
</dbReference>
<keyword evidence="2 5" id="KW-0694">RNA-binding</keyword>
<dbReference type="EMBL" id="SRPF01000001">
    <property type="protein sequence ID" value="TGN41985.1"/>
    <property type="molecule type" value="Genomic_DNA"/>
</dbReference>
<evidence type="ECO:0000256" key="1">
    <source>
        <dbReference type="ARBA" id="ARBA00022730"/>
    </source>
</evidence>
<dbReference type="Pfam" id="PF14693">
    <property type="entry name" value="Ribosomal_TL5_C"/>
    <property type="match status" value="1"/>
</dbReference>
<name>A0A4Z1BV12_9GAMM</name>
<dbReference type="GO" id="GO:0006412">
    <property type="term" value="P:translation"/>
    <property type="evidence" value="ECO:0007669"/>
    <property type="project" value="UniProtKB-UniRule"/>
</dbReference>
<evidence type="ECO:0000259" key="8">
    <source>
        <dbReference type="Pfam" id="PF14693"/>
    </source>
</evidence>
<dbReference type="NCBIfam" id="NF004130">
    <property type="entry name" value="PRK05618.1-5"/>
    <property type="match status" value="1"/>
</dbReference>
<dbReference type="PANTHER" id="PTHR33284:SF1">
    <property type="entry name" value="RIBOSOMAL PROTEIN L25_GLN-TRNA SYNTHETASE, ANTI-CODON-BINDING DOMAIN-CONTAINING PROTEIN"/>
    <property type="match status" value="1"/>
</dbReference>
<comment type="caution">
    <text evidence="9">The sequence shown here is derived from an EMBL/GenBank/DDBJ whole genome shotgun (WGS) entry which is preliminary data.</text>
</comment>
<feature type="domain" description="Large ribosomal subunit protein bL25 L25" evidence="7">
    <location>
        <begin position="7"/>
        <end position="95"/>
    </location>
</feature>
<evidence type="ECO:0000256" key="2">
    <source>
        <dbReference type="ARBA" id="ARBA00022884"/>
    </source>
</evidence>
<evidence type="ECO:0000256" key="3">
    <source>
        <dbReference type="ARBA" id="ARBA00022980"/>
    </source>
</evidence>
<evidence type="ECO:0000256" key="5">
    <source>
        <dbReference type="HAMAP-Rule" id="MF_01334"/>
    </source>
</evidence>
<dbReference type="NCBIfam" id="NF004612">
    <property type="entry name" value="PRK05943.1"/>
    <property type="match status" value="1"/>
</dbReference>
<keyword evidence="4 5" id="KW-0687">Ribonucleoprotein</keyword>
<dbReference type="Pfam" id="PF01386">
    <property type="entry name" value="Ribosomal_L25p"/>
    <property type="match status" value="1"/>
</dbReference>
<keyword evidence="3 5" id="KW-0689">Ribosomal protein</keyword>
<accession>A0A4Z1BV12</accession>
<dbReference type="NCBIfam" id="TIGR00731">
    <property type="entry name" value="bL25_bact_ctc"/>
    <property type="match status" value="1"/>
</dbReference>
<dbReference type="GO" id="GO:0008097">
    <property type="term" value="F:5S rRNA binding"/>
    <property type="evidence" value="ECO:0007669"/>
    <property type="project" value="InterPro"/>
</dbReference>
<feature type="region of interest" description="Disordered" evidence="6">
    <location>
        <begin position="189"/>
        <end position="227"/>
    </location>
</feature>
<dbReference type="InterPro" id="IPR001021">
    <property type="entry name" value="Ribosomal_bL25_long"/>
</dbReference>
<dbReference type="HAMAP" id="MF_01334">
    <property type="entry name" value="Ribosomal_bL25_CTC"/>
    <property type="match status" value="1"/>
</dbReference>
<sequence length="227" mass="25550">MSQEFVIEAFPRGDQGRGASRRLRREEKKIPAIIYGGNKDATSISIWHNELKKALENEAFFSHILTIELEGKKESVVLKDLQRHPYKALLTHADFLRVDKDHAIHMNVPLHFINEDTAEAVKLQGGVVTHQINEVEVICLPQDLPEYIEVDMAGVGMDEVVHLSDLKMPKGVTVAALIHGEDHDLPVAAIHKPRAAKVEDDEDTEESEEAEKPEKKAKKDEDSKDKE</sequence>
<dbReference type="InterPro" id="IPR020057">
    <property type="entry name" value="Ribosomal_bL25_b-dom"/>
</dbReference>
<dbReference type="InterPro" id="IPR020056">
    <property type="entry name" value="Rbsml_bL25/Gln-tRNA_synth_N"/>
</dbReference>
<dbReference type="RefSeq" id="WP_135802370.1">
    <property type="nucleotide sequence ID" value="NZ_SRPF01000001.1"/>
</dbReference>
<protein>
    <recommendedName>
        <fullName evidence="5">Large ribosomal subunit protein bL25</fullName>
    </recommendedName>
    <alternativeName>
        <fullName evidence="5">General stress protein CTC</fullName>
    </alternativeName>
</protein>
<organism evidence="9 10">
    <name type="scientific">Marinobacter confluentis</name>
    <dbReference type="NCBI Taxonomy" id="1697557"/>
    <lineage>
        <taxon>Bacteria</taxon>
        <taxon>Pseudomonadati</taxon>
        <taxon>Pseudomonadota</taxon>
        <taxon>Gammaproteobacteria</taxon>
        <taxon>Pseudomonadales</taxon>
        <taxon>Marinobacteraceae</taxon>
        <taxon>Marinobacter</taxon>
    </lineage>
</organism>
<comment type="function">
    <text evidence="5">This is one of the proteins that binds to the 5S RNA in the ribosome where it forms part of the central protuberance.</text>
</comment>
<evidence type="ECO:0000313" key="10">
    <source>
        <dbReference type="Proteomes" id="UP000298325"/>
    </source>
</evidence>
<keyword evidence="1 5" id="KW-0699">rRNA-binding</keyword>